<keyword evidence="7 11" id="KW-1133">Transmembrane helix</keyword>
<comment type="caution">
    <text evidence="14">The sequence shown here is derived from an EMBL/GenBank/DDBJ whole genome shotgun (WGS) entry which is preliminary data.</text>
</comment>
<dbReference type="InterPro" id="IPR006028">
    <property type="entry name" value="GABAA/Glycine_rcpt"/>
</dbReference>
<comment type="subcellular location">
    <subcellularLocation>
        <location evidence="2">Cell membrane</location>
    </subcellularLocation>
    <subcellularLocation>
        <location evidence="1">Membrane</location>
        <topology evidence="1">Multi-pass membrane protein</topology>
    </subcellularLocation>
</comment>
<dbReference type="Gene3D" id="1.20.58.390">
    <property type="entry name" value="Neurotransmitter-gated ion-channel transmembrane domain"/>
    <property type="match status" value="1"/>
</dbReference>
<dbReference type="PRINTS" id="PR00253">
    <property type="entry name" value="GABAARECEPTR"/>
</dbReference>
<dbReference type="GO" id="GO:0005886">
    <property type="term" value="C:plasma membrane"/>
    <property type="evidence" value="ECO:0007669"/>
    <property type="project" value="UniProtKB-SubCell"/>
</dbReference>
<sequence length="396" mass="45708">LFTHHCSDYGSSFILPVLASTNYDNNTVPTAFADIPVIVAVQLNILYLANFDSELMEFSIDVEMELSWYDLRLANNYTKPIRIREKQILDLIWKPDPYFVNSKFSHFHEVSFPNFRMRVFPDGLVKYTMRYDCVSGSSAARRGILTESHRCATASCSSAFILTIAKHVIFKSAQRLVAVAVAYPSSFVHFVWHSEPVLFQSEIALPELHVQRMRTEQCHVEGKLIHSSCVRLVFELERDGGRFVVEKYIPSTLAMMFAWVAPYVPYNYEDVRIITPITVLLTLVQMEKGDKEVRTSYLTSMDVWFAAMKAFTALSLIESLIVLALIKRSRAMERNMHRAPNELMRANFQSEKYRLTRLYHRLDSVSRFLSPVVFVVFFMYYVEFVAQGDDRGCVVK</sequence>
<evidence type="ECO:0000256" key="3">
    <source>
        <dbReference type="ARBA" id="ARBA00022448"/>
    </source>
</evidence>
<dbReference type="GO" id="GO:0005230">
    <property type="term" value="F:extracellular ligand-gated monoatomic ion channel activity"/>
    <property type="evidence" value="ECO:0007669"/>
    <property type="project" value="InterPro"/>
</dbReference>
<dbReference type="InterPro" id="IPR038050">
    <property type="entry name" value="Neuro_actylchol_rec"/>
</dbReference>
<evidence type="ECO:0000256" key="1">
    <source>
        <dbReference type="ARBA" id="ARBA00004141"/>
    </source>
</evidence>
<feature type="non-terminal residue" evidence="14">
    <location>
        <position position="1"/>
    </location>
</feature>
<keyword evidence="10" id="KW-0407">Ion channel</keyword>
<dbReference type="InterPro" id="IPR036734">
    <property type="entry name" value="Neur_chan_lig-bd_sf"/>
</dbReference>
<dbReference type="Pfam" id="PF02932">
    <property type="entry name" value="Neur_chan_memb"/>
    <property type="match status" value="1"/>
</dbReference>
<evidence type="ECO:0000256" key="10">
    <source>
        <dbReference type="ARBA" id="ARBA00023303"/>
    </source>
</evidence>
<reference evidence="14 15" key="1">
    <citation type="submission" date="2014-10" db="EMBL/GenBank/DDBJ databases">
        <title>Draft genome of the hookworm Ancylostoma caninum.</title>
        <authorList>
            <person name="Mitreva M."/>
        </authorList>
    </citation>
    <scope>NUCLEOTIDE SEQUENCE [LARGE SCALE GENOMIC DNA]</scope>
    <source>
        <strain evidence="14 15">Baltimore</strain>
    </source>
</reference>
<dbReference type="InterPro" id="IPR006202">
    <property type="entry name" value="Neur_chan_lig-bd"/>
</dbReference>
<feature type="domain" description="Neurotransmitter-gated ion-channel ligand-binding" evidence="12">
    <location>
        <begin position="21"/>
        <end position="131"/>
    </location>
</feature>
<accession>A0A368H528</accession>
<keyword evidence="5 11" id="KW-0812">Transmembrane</keyword>
<dbReference type="OrthoDB" id="203862at2759"/>
<gene>
    <name evidence="14" type="ORF">ANCCAN_02071</name>
</gene>
<proteinExistence type="predicted"/>
<evidence type="ECO:0000313" key="15">
    <source>
        <dbReference type="Proteomes" id="UP000252519"/>
    </source>
</evidence>
<dbReference type="GO" id="GO:0004888">
    <property type="term" value="F:transmembrane signaling receptor activity"/>
    <property type="evidence" value="ECO:0007669"/>
    <property type="project" value="InterPro"/>
</dbReference>
<evidence type="ECO:0000256" key="11">
    <source>
        <dbReference type="SAM" id="Phobius"/>
    </source>
</evidence>
<evidence type="ECO:0000259" key="13">
    <source>
        <dbReference type="Pfam" id="PF02932"/>
    </source>
</evidence>
<dbReference type="AlphaFoldDB" id="A0A368H528"/>
<dbReference type="EMBL" id="JOJR01000011">
    <property type="protein sequence ID" value="RCN51711.1"/>
    <property type="molecule type" value="Genomic_DNA"/>
</dbReference>
<keyword evidence="3" id="KW-0813">Transport</keyword>
<dbReference type="InterPro" id="IPR036719">
    <property type="entry name" value="Neuro-gated_channel_TM_sf"/>
</dbReference>
<feature type="transmembrane region" description="Helical" evidence="11">
    <location>
        <begin position="303"/>
        <end position="326"/>
    </location>
</feature>
<protein>
    <submittedName>
        <fullName evidence="14">Uncharacterized protein</fullName>
    </submittedName>
</protein>
<evidence type="ECO:0000256" key="5">
    <source>
        <dbReference type="ARBA" id="ARBA00022692"/>
    </source>
</evidence>
<dbReference type="InterPro" id="IPR006029">
    <property type="entry name" value="Neurotrans-gated_channel_TM"/>
</dbReference>
<dbReference type="Pfam" id="PF02931">
    <property type="entry name" value="Neur_chan_LBD"/>
    <property type="match status" value="1"/>
</dbReference>
<keyword evidence="6" id="KW-0732">Signal</keyword>
<dbReference type="SUPFAM" id="SSF90112">
    <property type="entry name" value="Neurotransmitter-gated ion-channel transmembrane pore"/>
    <property type="match status" value="1"/>
</dbReference>
<dbReference type="InterPro" id="IPR006201">
    <property type="entry name" value="Neur_channel"/>
</dbReference>
<organism evidence="14 15">
    <name type="scientific">Ancylostoma caninum</name>
    <name type="common">Dog hookworm</name>
    <dbReference type="NCBI Taxonomy" id="29170"/>
    <lineage>
        <taxon>Eukaryota</taxon>
        <taxon>Metazoa</taxon>
        <taxon>Ecdysozoa</taxon>
        <taxon>Nematoda</taxon>
        <taxon>Chromadorea</taxon>
        <taxon>Rhabditida</taxon>
        <taxon>Rhabditina</taxon>
        <taxon>Rhabditomorpha</taxon>
        <taxon>Strongyloidea</taxon>
        <taxon>Ancylostomatidae</taxon>
        <taxon>Ancylostomatinae</taxon>
        <taxon>Ancylostoma</taxon>
    </lineage>
</organism>
<evidence type="ECO:0000313" key="14">
    <source>
        <dbReference type="EMBL" id="RCN51711.1"/>
    </source>
</evidence>
<keyword evidence="4" id="KW-1003">Cell membrane</keyword>
<evidence type="ECO:0000256" key="4">
    <source>
        <dbReference type="ARBA" id="ARBA00022475"/>
    </source>
</evidence>
<keyword evidence="15" id="KW-1185">Reference proteome</keyword>
<dbReference type="SUPFAM" id="SSF63712">
    <property type="entry name" value="Nicotinic receptor ligand binding domain-like"/>
    <property type="match status" value="1"/>
</dbReference>
<evidence type="ECO:0000256" key="6">
    <source>
        <dbReference type="ARBA" id="ARBA00022729"/>
    </source>
</evidence>
<evidence type="ECO:0000256" key="7">
    <source>
        <dbReference type="ARBA" id="ARBA00022989"/>
    </source>
</evidence>
<name>A0A368H528_ANCCA</name>
<dbReference type="STRING" id="29170.A0A368H528"/>
<evidence type="ECO:0000256" key="2">
    <source>
        <dbReference type="ARBA" id="ARBA00004236"/>
    </source>
</evidence>
<evidence type="ECO:0000256" key="9">
    <source>
        <dbReference type="ARBA" id="ARBA00023136"/>
    </source>
</evidence>
<dbReference type="Proteomes" id="UP000252519">
    <property type="component" value="Unassembled WGS sequence"/>
</dbReference>
<evidence type="ECO:0000259" key="12">
    <source>
        <dbReference type="Pfam" id="PF02931"/>
    </source>
</evidence>
<keyword evidence="9 11" id="KW-0472">Membrane</keyword>
<feature type="domain" description="Neurotransmitter-gated ion-channel transmembrane" evidence="13">
    <location>
        <begin position="248"/>
        <end position="341"/>
    </location>
</feature>
<dbReference type="PANTHER" id="PTHR18945">
    <property type="entry name" value="NEUROTRANSMITTER GATED ION CHANNEL"/>
    <property type="match status" value="1"/>
</dbReference>
<evidence type="ECO:0000256" key="8">
    <source>
        <dbReference type="ARBA" id="ARBA00023065"/>
    </source>
</evidence>
<dbReference type="Gene3D" id="2.70.170.10">
    <property type="entry name" value="Neurotransmitter-gated ion-channel ligand-binding domain"/>
    <property type="match status" value="1"/>
</dbReference>
<feature type="transmembrane region" description="Helical" evidence="11">
    <location>
        <begin position="364"/>
        <end position="382"/>
    </location>
</feature>
<keyword evidence="8" id="KW-0406">Ion transport</keyword>